<dbReference type="Pfam" id="PF11286">
    <property type="entry name" value="DUF3087"/>
    <property type="match status" value="1"/>
</dbReference>
<evidence type="ECO:0000313" key="3">
    <source>
        <dbReference type="Proteomes" id="UP001150830"/>
    </source>
</evidence>
<protein>
    <submittedName>
        <fullName evidence="2">DUF3087 family protein</fullName>
    </submittedName>
</protein>
<proteinExistence type="predicted"/>
<keyword evidence="1" id="KW-1133">Transmembrane helix</keyword>
<keyword evidence="3" id="KW-1185">Reference proteome</keyword>
<evidence type="ECO:0000313" key="2">
    <source>
        <dbReference type="EMBL" id="MCY0967198.1"/>
    </source>
</evidence>
<gene>
    <name evidence="2" type="ORF">OUO13_18630</name>
</gene>
<keyword evidence="1" id="KW-0472">Membrane</keyword>
<dbReference type="AlphaFoldDB" id="A0A9X3EQU4"/>
<accession>A0A9X3EQU4</accession>
<dbReference type="InterPro" id="IPR021438">
    <property type="entry name" value="DUF3087"/>
</dbReference>
<dbReference type="EMBL" id="JAPNOA010000059">
    <property type="protein sequence ID" value="MCY0967198.1"/>
    <property type="molecule type" value="Genomic_DNA"/>
</dbReference>
<keyword evidence="1" id="KW-0812">Transmembrane</keyword>
<reference evidence="2" key="1">
    <citation type="submission" date="2022-11" db="EMBL/GenBank/DDBJ databases">
        <title>Parathalassolutuus dongxingensis gen. nov., sp. nov., a novel member of family Oceanospirillaceae isolated from a coastal shrimp pond in Guangxi, China.</title>
        <authorList>
            <person name="Chen H."/>
        </authorList>
    </citation>
    <scope>NUCLEOTIDE SEQUENCE</scope>
    <source>
        <strain evidence="2">G-43</strain>
    </source>
</reference>
<feature type="transmembrane region" description="Helical" evidence="1">
    <location>
        <begin position="48"/>
        <end position="67"/>
    </location>
</feature>
<sequence length="169" mass="19493">MELRDINKTVYKKRLNRLQGSMVVALFVLGLGLAELYRFLWANGESSTFLNAAGVATALILVGGAVYRIRHQPWMSDIVYMWRLKQELNRIYRRSARLEKALAENQYEALCAQYFSLHGSRHLYVTEDNTLTLPELDEKIAAFDERLQSLGMTISIDDYEPSMLDRLVK</sequence>
<name>A0A9X3EQU4_9GAMM</name>
<comment type="caution">
    <text evidence="2">The sequence shown here is derived from an EMBL/GenBank/DDBJ whole genome shotgun (WGS) entry which is preliminary data.</text>
</comment>
<dbReference type="RefSeq" id="WP_283175403.1">
    <property type="nucleotide sequence ID" value="NZ_JAPNOA010000059.1"/>
</dbReference>
<feature type="transmembrane region" description="Helical" evidence="1">
    <location>
        <begin position="21"/>
        <end position="42"/>
    </location>
</feature>
<dbReference type="Proteomes" id="UP001150830">
    <property type="component" value="Unassembled WGS sequence"/>
</dbReference>
<organism evidence="2 3">
    <name type="scientific">Parathalassolituus penaei</name>
    <dbReference type="NCBI Taxonomy" id="2997323"/>
    <lineage>
        <taxon>Bacteria</taxon>
        <taxon>Pseudomonadati</taxon>
        <taxon>Pseudomonadota</taxon>
        <taxon>Gammaproteobacteria</taxon>
        <taxon>Oceanospirillales</taxon>
        <taxon>Oceanospirillaceae</taxon>
        <taxon>Parathalassolituus</taxon>
    </lineage>
</organism>
<evidence type="ECO:0000256" key="1">
    <source>
        <dbReference type="SAM" id="Phobius"/>
    </source>
</evidence>